<dbReference type="OrthoDB" id="1727045at2759"/>
<dbReference type="AlphaFoldDB" id="A0A6A1VGM4"/>
<comment type="subcellular location">
    <subcellularLocation>
        <location evidence="1">Membrane</location>
        <topology evidence="1">Multi-pass membrane protein</topology>
    </subcellularLocation>
</comment>
<feature type="transmembrane region" description="Helical" evidence="5">
    <location>
        <begin position="79"/>
        <end position="101"/>
    </location>
</feature>
<dbReference type="EMBL" id="RXIC02000024">
    <property type="protein sequence ID" value="KAB1211735.1"/>
    <property type="molecule type" value="Genomic_DNA"/>
</dbReference>
<feature type="transmembrane region" description="Helical" evidence="5">
    <location>
        <begin position="47"/>
        <end position="67"/>
    </location>
</feature>
<keyword evidence="7" id="KW-1185">Reference proteome</keyword>
<evidence type="ECO:0000256" key="2">
    <source>
        <dbReference type="ARBA" id="ARBA00022692"/>
    </source>
</evidence>
<keyword evidence="3 5" id="KW-1133">Transmembrane helix</keyword>
<comment type="caution">
    <text evidence="6">The sequence shown here is derived from an EMBL/GenBank/DDBJ whole genome shotgun (WGS) entry which is preliminary data.</text>
</comment>
<protein>
    <recommendedName>
        <fullName evidence="8">WAT1-related protein</fullName>
    </recommendedName>
</protein>
<feature type="transmembrane region" description="Helical" evidence="5">
    <location>
        <begin position="157"/>
        <end position="177"/>
    </location>
</feature>
<feature type="transmembrane region" description="Helical" evidence="5">
    <location>
        <begin position="107"/>
        <end position="124"/>
    </location>
</feature>
<dbReference type="GO" id="GO:0016020">
    <property type="term" value="C:membrane"/>
    <property type="evidence" value="ECO:0007669"/>
    <property type="project" value="InterPro"/>
</dbReference>
<keyword evidence="2 5" id="KW-0812">Transmembrane</keyword>
<dbReference type="PANTHER" id="PTHR31218">
    <property type="entry name" value="WAT1-RELATED PROTEIN"/>
    <property type="match status" value="1"/>
</dbReference>
<evidence type="ECO:0000256" key="4">
    <source>
        <dbReference type="ARBA" id="ARBA00023136"/>
    </source>
</evidence>
<keyword evidence="4 5" id="KW-0472">Membrane</keyword>
<gene>
    <name evidence="6" type="ORF">CJ030_MR6G023250</name>
</gene>
<dbReference type="Proteomes" id="UP000516437">
    <property type="component" value="Chromosome 6"/>
</dbReference>
<dbReference type="InterPro" id="IPR037185">
    <property type="entry name" value="EmrE-like"/>
</dbReference>
<dbReference type="GO" id="GO:0022857">
    <property type="term" value="F:transmembrane transporter activity"/>
    <property type="evidence" value="ECO:0007669"/>
    <property type="project" value="InterPro"/>
</dbReference>
<organism evidence="6 7">
    <name type="scientific">Morella rubra</name>
    <name type="common">Chinese bayberry</name>
    <dbReference type="NCBI Taxonomy" id="262757"/>
    <lineage>
        <taxon>Eukaryota</taxon>
        <taxon>Viridiplantae</taxon>
        <taxon>Streptophyta</taxon>
        <taxon>Embryophyta</taxon>
        <taxon>Tracheophyta</taxon>
        <taxon>Spermatophyta</taxon>
        <taxon>Magnoliopsida</taxon>
        <taxon>eudicotyledons</taxon>
        <taxon>Gunneridae</taxon>
        <taxon>Pentapetalae</taxon>
        <taxon>rosids</taxon>
        <taxon>fabids</taxon>
        <taxon>Fagales</taxon>
        <taxon>Myricaceae</taxon>
        <taxon>Morella</taxon>
    </lineage>
</organism>
<evidence type="ECO:0000256" key="1">
    <source>
        <dbReference type="ARBA" id="ARBA00004141"/>
    </source>
</evidence>
<proteinExistence type="predicted"/>
<sequence>MAQSYFYKDVLPFSAMLALAAECTNVVFKILFKAAAMKGLSNYVFNAYSYAVSTLVLLPVVFIFSRMENVALRSSSAQAKITGAVVSISAALVLACMNSLFKYLLDLWNMGVALCFITVVHTWGLHLKGPVYISIFRPLSIAIAAAMNVMFLGETLYLGSVVGAILISVGFYGVIWGKAKEEEEKMSEDYEFGSLAPSSPLMERYNVEGK</sequence>
<name>A0A6A1VGM4_9ROSI</name>
<dbReference type="SUPFAM" id="SSF103481">
    <property type="entry name" value="Multidrug resistance efflux transporter EmrE"/>
    <property type="match status" value="1"/>
</dbReference>
<evidence type="ECO:0000256" key="3">
    <source>
        <dbReference type="ARBA" id="ARBA00022989"/>
    </source>
</evidence>
<evidence type="ECO:0000313" key="6">
    <source>
        <dbReference type="EMBL" id="KAB1211735.1"/>
    </source>
</evidence>
<accession>A0A6A1VGM4</accession>
<evidence type="ECO:0008006" key="8">
    <source>
        <dbReference type="Google" id="ProtNLM"/>
    </source>
</evidence>
<dbReference type="InterPro" id="IPR030184">
    <property type="entry name" value="WAT1-related"/>
</dbReference>
<reference evidence="6 7" key="1">
    <citation type="journal article" date="2019" name="Plant Biotechnol. J.">
        <title>The red bayberry genome and genetic basis of sex determination.</title>
        <authorList>
            <person name="Jia H.M."/>
            <person name="Jia H.J."/>
            <person name="Cai Q.L."/>
            <person name="Wang Y."/>
            <person name="Zhao H.B."/>
            <person name="Yang W.F."/>
            <person name="Wang G.Y."/>
            <person name="Li Y.H."/>
            <person name="Zhan D.L."/>
            <person name="Shen Y.T."/>
            <person name="Niu Q.F."/>
            <person name="Chang L."/>
            <person name="Qiu J."/>
            <person name="Zhao L."/>
            <person name="Xie H.B."/>
            <person name="Fu W.Y."/>
            <person name="Jin J."/>
            <person name="Li X.W."/>
            <person name="Jiao Y."/>
            <person name="Zhou C.C."/>
            <person name="Tu T."/>
            <person name="Chai C.Y."/>
            <person name="Gao J.L."/>
            <person name="Fan L.J."/>
            <person name="van de Weg E."/>
            <person name="Wang J.Y."/>
            <person name="Gao Z.S."/>
        </authorList>
    </citation>
    <scope>NUCLEOTIDE SEQUENCE [LARGE SCALE GENOMIC DNA]</scope>
    <source>
        <tissue evidence="6">Leaves</tissue>
    </source>
</reference>
<evidence type="ECO:0000256" key="5">
    <source>
        <dbReference type="SAM" id="Phobius"/>
    </source>
</evidence>
<evidence type="ECO:0000313" key="7">
    <source>
        <dbReference type="Proteomes" id="UP000516437"/>
    </source>
</evidence>